<dbReference type="PROSITE" id="PS51352">
    <property type="entry name" value="THIOREDOXIN_2"/>
    <property type="match status" value="1"/>
</dbReference>
<protein>
    <recommendedName>
        <fullName evidence="3">thioredoxin-dependent peroxiredoxin</fullName>
        <ecNumber evidence="3">1.11.1.24</ecNumber>
    </recommendedName>
    <alternativeName>
        <fullName evidence="9">Thioredoxin peroxidase</fullName>
    </alternativeName>
    <alternativeName>
        <fullName evidence="11">Thioredoxin-dependent peroxiredoxin Bcp</fullName>
    </alternativeName>
</protein>
<evidence type="ECO:0000256" key="8">
    <source>
        <dbReference type="ARBA" id="ARBA00023284"/>
    </source>
</evidence>
<evidence type="ECO:0000256" key="11">
    <source>
        <dbReference type="ARBA" id="ARBA00042639"/>
    </source>
</evidence>
<feature type="domain" description="Thioredoxin" evidence="13">
    <location>
        <begin position="32"/>
        <end position="181"/>
    </location>
</feature>
<comment type="similarity">
    <text evidence="10">Belongs to the peroxiredoxin family. BCP/PrxQ subfamily.</text>
</comment>
<comment type="caution">
    <text evidence="14">The sequence shown here is derived from an EMBL/GenBank/DDBJ whole genome shotgun (WGS) entry which is preliminary data.</text>
</comment>
<dbReference type="PANTHER" id="PTHR42801:SF4">
    <property type="entry name" value="AHPC_TSA FAMILY PROTEIN"/>
    <property type="match status" value="1"/>
</dbReference>
<dbReference type="RefSeq" id="WP_129207245.1">
    <property type="nucleotide sequence ID" value="NZ_BMGU01000001.1"/>
</dbReference>
<proteinExistence type="inferred from homology"/>
<dbReference type="InterPro" id="IPR036249">
    <property type="entry name" value="Thioredoxin-like_sf"/>
</dbReference>
<keyword evidence="4" id="KW-0575">Peroxidase</keyword>
<evidence type="ECO:0000256" key="10">
    <source>
        <dbReference type="ARBA" id="ARBA00038489"/>
    </source>
</evidence>
<name>A0A4Q1SIN3_9BACT</name>
<evidence type="ECO:0000256" key="2">
    <source>
        <dbReference type="ARBA" id="ARBA00011245"/>
    </source>
</evidence>
<dbReference type="InterPro" id="IPR013766">
    <property type="entry name" value="Thioredoxin_domain"/>
</dbReference>
<evidence type="ECO:0000256" key="5">
    <source>
        <dbReference type="ARBA" id="ARBA00022862"/>
    </source>
</evidence>
<dbReference type="InterPro" id="IPR000866">
    <property type="entry name" value="AhpC/TSA"/>
</dbReference>
<evidence type="ECO:0000259" key="13">
    <source>
        <dbReference type="PROSITE" id="PS51352"/>
    </source>
</evidence>
<dbReference type="EMBL" id="SDMK01000001">
    <property type="protein sequence ID" value="RXS97466.1"/>
    <property type="molecule type" value="Genomic_DNA"/>
</dbReference>
<gene>
    <name evidence="14" type="ORF">ESZ00_06100</name>
</gene>
<dbReference type="EC" id="1.11.1.24" evidence="3"/>
<evidence type="ECO:0000256" key="12">
    <source>
        <dbReference type="ARBA" id="ARBA00049091"/>
    </source>
</evidence>
<reference evidence="14 15" key="1">
    <citation type="journal article" date="2016" name="Int. J. Syst. Evol. Microbiol.">
        <title>Acidipila dinghuensis sp. nov., an acidobacterium isolated from forest soil.</title>
        <authorList>
            <person name="Jiang Y.W."/>
            <person name="Wang J."/>
            <person name="Chen M.H."/>
            <person name="Lv Y.Y."/>
            <person name="Qiu L.H."/>
        </authorList>
    </citation>
    <scope>NUCLEOTIDE SEQUENCE [LARGE SCALE GENOMIC DNA]</scope>
    <source>
        <strain evidence="14 15">DHOF10</strain>
    </source>
</reference>
<evidence type="ECO:0000313" key="14">
    <source>
        <dbReference type="EMBL" id="RXS97466.1"/>
    </source>
</evidence>
<dbReference type="Proteomes" id="UP000290253">
    <property type="component" value="Unassembled WGS sequence"/>
</dbReference>
<comment type="catalytic activity">
    <reaction evidence="12">
        <text>a hydroperoxide + [thioredoxin]-dithiol = an alcohol + [thioredoxin]-disulfide + H2O</text>
        <dbReference type="Rhea" id="RHEA:62620"/>
        <dbReference type="Rhea" id="RHEA-COMP:10698"/>
        <dbReference type="Rhea" id="RHEA-COMP:10700"/>
        <dbReference type="ChEBI" id="CHEBI:15377"/>
        <dbReference type="ChEBI" id="CHEBI:29950"/>
        <dbReference type="ChEBI" id="CHEBI:30879"/>
        <dbReference type="ChEBI" id="CHEBI:35924"/>
        <dbReference type="ChEBI" id="CHEBI:50058"/>
        <dbReference type="EC" id="1.11.1.24"/>
    </reaction>
</comment>
<dbReference type="CDD" id="cd03017">
    <property type="entry name" value="PRX_BCP"/>
    <property type="match status" value="1"/>
</dbReference>
<keyword evidence="5" id="KW-0049">Antioxidant</keyword>
<sequence>MSRTVLIAAAVVVVILGALVVRSFAADAGTLPQEGQTAPTFTLPNQEGQSISLDSYKGKWVVLYFYPKDMTSGCTLEAHNFQRDLDKYKAANAVILGVSVDSVDSHKQFCTKDSLSFNLLADPDKNTVNAYGSLGNYMGIKIANRNTFLIDPNGKIVKVWTKVSPGGHSDEVLTALAGFEKKG</sequence>
<dbReference type="PANTHER" id="PTHR42801">
    <property type="entry name" value="THIOREDOXIN-DEPENDENT PEROXIDE REDUCTASE"/>
    <property type="match status" value="1"/>
</dbReference>
<evidence type="ECO:0000256" key="3">
    <source>
        <dbReference type="ARBA" id="ARBA00013017"/>
    </source>
</evidence>
<dbReference type="InterPro" id="IPR050924">
    <property type="entry name" value="Peroxiredoxin_BCP/PrxQ"/>
</dbReference>
<dbReference type="GO" id="GO:0034599">
    <property type="term" value="P:cellular response to oxidative stress"/>
    <property type="evidence" value="ECO:0007669"/>
    <property type="project" value="TreeGrafter"/>
</dbReference>
<dbReference type="FunFam" id="3.40.30.10:FF:000007">
    <property type="entry name" value="Thioredoxin-dependent thiol peroxidase"/>
    <property type="match status" value="1"/>
</dbReference>
<dbReference type="GO" id="GO:0045454">
    <property type="term" value="P:cell redox homeostasis"/>
    <property type="evidence" value="ECO:0007669"/>
    <property type="project" value="TreeGrafter"/>
</dbReference>
<comment type="function">
    <text evidence="1">Thiol-specific peroxidase that catalyzes the reduction of hydrogen peroxide and organic hydroperoxides to water and alcohols, respectively. Plays a role in cell protection against oxidative stress by detoxifying peroxides and as sensor of hydrogen peroxide-mediated signaling events.</text>
</comment>
<evidence type="ECO:0000256" key="7">
    <source>
        <dbReference type="ARBA" id="ARBA00023157"/>
    </source>
</evidence>
<dbReference type="GO" id="GO:0005737">
    <property type="term" value="C:cytoplasm"/>
    <property type="evidence" value="ECO:0007669"/>
    <property type="project" value="TreeGrafter"/>
</dbReference>
<keyword evidence="6" id="KW-0560">Oxidoreductase</keyword>
<keyword evidence="15" id="KW-1185">Reference proteome</keyword>
<dbReference type="GO" id="GO:0008379">
    <property type="term" value="F:thioredoxin peroxidase activity"/>
    <property type="evidence" value="ECO:0007669"/>
    <property type="project" value="TreeGrafter"/>
</dbReference>
<evidence type="ECO:0000313" key="15">
    <source>
        <dbReference type="Proteomes" id="UP000290253"/>
    </source>
</evidence>
<evidence type="ECO:0000256" key="6">
    <source>
        <dbReference type="ARBA" id="ARBA00023002"/>
    </source>
</evidence>
<keyword evidence="7" id="KW-1015">Disulfide bond</keyword>
<organism evidence="14 15">
    <name type="scientific">Silvibacterium dinghuense</name>
    <dbReference type="NCBI Taxonomy" id="1560006"/>
    <lineage>
        <taxon>Bacteria</taxon>
        <taxon>Pseudomonadati</taxon>
        <taxon>Acidobacteriota</taxon>
        <taxon>Terriglobia</taxon>
        <taxon>Terriglobales</taxon>
        <taxon>Acidobacteriaceae</taxon>
        <taxon>Silvibacterium</taxon>
    </lineage>
</organism>
<accession>A0A4Q1SIN3</accession>
<evidence type="ECO:0000256" key="1">
    <source>
        <dbReference type="ARBA" id="ARBA00003330"/>
    </source>
</evidence>
<dbReference type="Pfam" id="PF00578">
    <property type="entry name" value="AhpC-TSA"/>
    <property type="match status" value="1"/>
</dbReference>
<dbReference type="AlphaFoldDB" id="A0A4Q1SIN3"/>
<comment type="subunit">
    <text evidence="2">Monomer.</text>
</comment>
<dbReference type="SUPFAM" id="SSF52833">
    <property type="entry name" value="Thioredoxin-like"/>
    <property type="match status" value="1"/>
</dbReference>
<evidence type="ECO:0000256" key="4">
    <source>
        <dbReference type="ARBA" id="ARBA00022559"/>
    </source>
</evidence>
<dbReference type="Gene3D" id="3.40.30.10">
    <property type="entry name" value="Glutaredoxin"/>
    <property type="match status" value="1"/>
</dbReference>
<evidence type="ECO:0000256" key="9">
    <source>
        <dbReference type="ARBA" id="ARBA00032824"/>
    </source>
</evidence>
<dbReference type="OrthoDB" id="9812811at2"/>
<keyword evidence="8" id="KW-0676">Redox-active center</keyword>